<name>A0ABQ7SKY7_PHRPL</name>
<proteinExistence type="predicted"/>
<evidence type="ECO:0000313" key="2">
    <source>
        <dbReference type="EMBL" id="KAH0617968.1"/>
    </source>
</evidence>
<protein>
    <recommendedName>
        <fullName evidence="1">Serpin domain-containing protein</fullName>
    </recommendedName>
</protein>
<evidence type="ECO:0000313" key="3">
    <source>
        <dbReference type="Proteomes" id="UP000826234"/>
    </source>
</evidence>
<dbReference type="InterPro" id="IPR042178">
    <property type="entry name" value="Serpin_sf_1"/>
</dbReference>
<accession>A0ABQ7SKY7</accession>
<organism evidence="2 3">
    <name type="scientific">Phrynosoma platyrhinos</name>
    <name type="common">Desert horned lizard</name>
    <dbReference type="NCBI Taxonomy" id="52577"/>
    <lineage>
        <taxon>Eukaryota</taxon>
        <taxon>Metazoa</taxon>
        <taxon>Chordata</taxon>
        <taxon>Craniata</taxon>
        <taxon>Vertebrata</taxon>
        <taxon>Euteleostomi</taxon>
        <taxon>Lepidosauria</taxon>
        <taxon>Squamata</taxon>
        <taxon>Bifurcata</taxon>
        <taxon>Unidentata</taxon>
        <taxon>Episquamata</taxon>
        <taxon>Toxicofera</taxon>
        <taxon>Iguania</taxon>
        <taxon>Phrynosomatidae</taxon>
        <taxon>Phrynosomatinae</taxon>
        <taxon>Phrynosoma</taxon>
    </lineage>
</organism>
<dbReference type="InterPro" id="IPR036186">
    <property type="entry name" value="Serpin_sf"/>
</dbReference>
<evidence type="ECO:0000259" key="1">
    <source>
        <dbReference type="Pfam" id="PF00079"/>
    </source>
</evidence>
<gene>
    <name evidence="2" type="ORF">JD844_016791</name>
</gene>
<sequence length="240" mass="26733">MEKCLCKVVLDTSSYKCLKGQIDFTMASLAEENAKLALDFLHLLSKEHPHENIVFSPVNLSAALSLLRYGSQSQAIRNKATYRDSSLFTTSGESERQTTDGSLVLLAAETIPQADVEEGVSLHYIPWRKHLIGMEESENLIQEKSSPVEKVSRNQDTAHKNAHKSLIGASPPMSSSQAKEAKEDMSTLLYEFRHTVKCADDNAQAFKESWVLFKECCDNMCTSMSNLQGALETLITILRE</sequence>
<dbReference type="Pfam" id="PF00079">
    <property type="entry name" value="Serpin"/>
    <property type="match status" value="1"/>
</dbReference>
<dbReference type="InterPro" id="IPR023796">
    <property type="entry name" value="Serpin_dom"/>
</dbReference>
<dbReference type="Gene3D" id="3.30.497.10">
    <property type="entry name" value="Antithrombin, subunit I, domain 2"/>
    <property type="match status" value="1"/>
</dbReference>
<dbReference type="Proteomes" id="UP000826234">
    <property type="component" value="Unassembled WGS sequence"/>
</dbReference>
<dbReference type="SUPFAM" id="SSF56574">
    <property type="entry name" value="Serpins"/>
    <property type="match status" value="1"/>
</dbReference>
<reference evidence="2 3" key="1">
    <citation type="journal article" date="2022" name="Gigascience">
        <title>A chromosome-level genome assembly and annotation of the desert horned lizard, Phrynosoma platyrhinos, provides insight into chromosomal rearrangements among reptiles.</title>
        <authorList>
            <person name="Koochekian N."/>
            <person name="Ascanio A."/>
            <person name="Farleigh K."/>
            <person name="Card D.C."/>
            <person name="Schield D.R."/>
            <person name="Castoe T.A."/>
            <person name="Jezkova T."/>
        </authorList>
    </citation>
    <scope>NUCLEOTIDE SEQUENCE [LARGE SCALE GENOMIC DNA]</scope>
    <source>
        <strain evidence="2">NK-2021</strain>
    </source>
</reference>
<keyword evidence="3" id="KW-1185">Reference proteome</keyword>
<dbReference type="EMBL" id="JAIPUX010005289">
    <property type="protein sequence ID" value="KAH0617968.1"/>
    <property type="molecule type" value="Genomic_DNA"/>
</dbReference>
<comment type="caution">
    <text evidence="2">The sequence shown here is derived from an EMBL/GenBank/DDBJ whole genome shotgun (WGS) entry which is preliminary data.</text>
</comment>
<feature type="domain" description="Serpin" evidence="1">
    <location>
        <begin position="32"/>
        <end position="75"/>
    </location>
</feature>